<reference evidence="2" key="1">
    <citation type="journal article" date="2019" name="Nat. Commun.">
        <title>The genome of broomcorn millet.</title>
        <authorList>
            <person name="Zou C."/>
            <person name="Miki D."/>
            <person name="Li D."/>
            <person name="Tang Q."/>
            <person name="Xiao L."/>
            <person name="Rajput S."/>
            <person name="Deng P."/>
            <person name="Jia W."/>
            <person name="Huang R."/>
            <person name="Zhang M."/>
            <person name="Sun Y."/>
            <person name="Hu J."/>
            <person name="Fu X."/>
            <person name="Schnable P.S."/>
            <person name="Li F."/>
            <person name="Zhang H."/>
            <person name="Feng B."/>
            <person name="Zhu X."/>
            <person name="Liu R."/>
            <person name="Schnable J.C."/>
            <person name="Zhu J.-K."/>
            <person name="Zhang H."/>
        </authorList>
    </citation>
    <scope>NUCLEOTIDE SEQUENCE [LARGE SCALE GENOMIC DNA]</scope>
</reference>
<dbReference type="EMBL" id="PQIB02000007">
    <property type="protein sequence ID" value="RLN08162.1"/>
    <property type="molecule type" value="Genomic_DNA"/>
</dbReference>
<dbReference type="PANTHER" id="PTHR35161:SF22">
    <property type="match status" value="1"/>
</dbReference>
<protein>
    <submittedName>
        <fullName evidence="1">Uncharacterized protein</fullName>
    </submittedName>
</protein>
<gene>
    <name evidence="1" type="ORF">C2845_PM11G21960</name>
</gene>
<keyword evidence="2" id="KW-1185">Reference proteome</keyword>
<dbReference type="AlphaFoldDB" id="A0A3L6RQW5"/>
<organism evidence="1 2">
    <name type="scientific">Panicum miliaceum</name>
    <name type="common">Proso millet</name>
    <name type="synonym">Broomcorn millet</name>
    <dbReference type="NCBI Taxonomy" id="4540"/>
    <lineage>
        <taxon>Eukaryota</taxon>
        <taxon>Viridiplantae</taxon>
        <taxon>Streptophyta</taxon>
        <taxon>Embryophyta</taxon>
        <taxon>Tracheophyta</taxon>
        <taxon>Spermatophyta</taxon>
        <taxon>Magnoliopsida</taxon>
        <taxon>Liliopsida</taxon>
        <taxon>Poales</taxon>
        <taxon>Poaceae</taxon>
        <taxon>PACMAD clade</taxon>
        <taxon>Panicoideae</taxon>
        <taxon>Panicodae</taxon>
        <taxon>Paniceae</taxon>
        <taxon>Panicinae</taxon>
        <taxon>Panicum</taxon>
        <taxon>Panicum sect. Panicum</taxon>
    </lineage>
</organism>
<evidence type="ECO:0000313" key="2">
    <source>
        <dbReference type="Proteomes" id="UP000275267"/>
    </source>
</evidence>
<sequence length="216" mass="24525">MLEFAKSAAPVMVVDVPGHGNVTHKRSPDEARKCTAALVHWLADLHYHGYCLKGKMQASDFGISLTGCVRGEKHLLEKVREMKGKKKRMKKDMNAGADIIEQEIYDSIQPNPDVAHLVFLLRKFEQSYYPLLRSHICHFREVKLSAIYTKMYDHLMTLKIADKSKYDAILMQLPYASDWISKIMAIAALHKMQLAVPIGQQRLDPKLADVVAEAIH</sequence>
<accession>A0A3L6RQW5</accession>
<proteinExistence type="predicted"/>
<evidence type="ECO:0000313" key="1">
    <source>
        <dbReference type="EMBL" id="RLN08162.1"/>
    </source>
</evidence>
<name>A0A3L6RQW5_PANMI</name>
<dbReference type="Proteomes" id="UP000275267">
    <property type="component" value="Unassembled WGS sequence"/>
</dbReference>
<dbReference type="OrthoDB" id="10454779at2759"/>
<comment type="caution">
    <text evidence="1">The sequence shown here is derived from an EMBL/GenBank/DDBJ whole genome shotgun (WGS) entry which is preliminary data.</text>
</comment>
<dbReference type="PANTHER" id="PTHR35161">
    <property type="entry name" value="OS02G0303100 PROTEIN"/>
    <property type="match status" value="1"/>
</dbReference>